<evidence type="ECO:0000313" key="2">
    <source>
        <dbReference type="EMBL" id="AKN40325.1"/>
    </source>
</evidence>
<evidence type="ECO:0000256" key="1">
    <source>
        <dbReference type="SAM" id="Phobius"/>
    </source>
</evidence>
<dbReference type="EMBL" id="KP795691">
    <property type="protein sequence ID" value="AKN40325.1"/>
    <property type="molecule type" value="Genomic_DNA"/>
</dbReference>
<keyword evidence="1" id="KW-0472">Membrane</keyword>
<feature type="transmembrane region" description="Helical" evidence="1">
    <location>
        <begin position="15"/>
        <end position="33"/>
    </location>
</feature>
<reference evidence="2" key="1">
    <citation type="journal article" date="2015" name="MBio">
        <title>Eco-Evolutionary Dynamics of Episomes among Ecologically Cohesive Bacterial Populations.</title>
        <authorList>
            <person name="Xue H."/>
            <person name="Cordero O.X."/>
            <person name="Camas F.M."/>
            <person name="Trimble W."/>
            <person name="Meyer F."/>
            <person name="Guglielmini J."/>
            <person name="Rocha E.P."/>
            <person name="Polz M.F."/>
        </authorList>
    </citation>
    <scope>NUCLEOTIDE SEQUENCE</scope>
    <source>
        <strain evidence="2">FF_112</strain>
    </source>
</reference>
<name>A0A0H3ZVL7_9VIBR</name>
<keyword evidence="1" id="KW-0812">Transmembrane</keyword>
<dbReference type="AlphaFoldDB" id="A0A0H3ZVL7"/>
<sequence length="162" mass="17970">MAIKRQRGFLGWEALISYGVWVVAITATLTLLLPRAMALREAMQIDHTLRQLQEQSQAYYAQQVLTTRCLPQTALSLSDLPPLTDDGLAHYQVGYRQGRTTNAPPMGIEVTVTVMHAPSLSTVAAYTAPERLLPPQSLRYFTPLKGDLPDWSGWNTNTGCLL</sequence>
<organism evidence="2">
    <name type="scientific">Vibrio tasmaniensis</name>
    <dbReference type="NCBI Taxonomy" id="212663"/>
    <lineage>
        <taxon>Bacteria</taxon>
        <taxon>Pseudomonadati</taxon>
        <taxon>Pseudomonadota</taxon>
        <taxon>Gammaproteobacteria</taxon>
        <taxon>Vibrionales</taxon>
        <taxon>Vibrionaceae</taxon>
        <taxon>Vibrio</taxon>
    </lineage>
</organism>
<accession>A0A0H3ZVL7</accession>
<keyword evidence="1" id="KW-1133">Transmembrane helix</keyword>
<dbReference type="EMBL" id="KP795704">
    <property type="protein sequence ID" value="AKN40720.1"/>
    <property type="molecule type" value="Genomic_DNA"/>
</dbReference>
<proteinExistence type="predicted"/>
<protein>
    <submittedName>
        <fullName evidence="2">Transporter</fullName>
    </submittedName>
</protein>